<reference evidence="6 7" key="1">
    <citation type="submission" date="2024-01" db="EMBL/GenBank/DDBJ databases">
        <title>The genomes of 5 underutilized Papilionoideae crops provide insights into root nodulation and disease resistance.</title>
        <authorList>
            <person name="Yuan L."/>
        </authorList>
    </citation>
    <scope>NUCLEOTIDE SEQUENCE [LARGE SCALE GENOMIC DNA]</scope>
    <source>
        <strain evidence="6">LY-2023</strain>
        <tissue evidence="6">Leaf</tissue>
    </source>
</reference>
<dbReference type="Proteomes" id="UP001359559">
    <property type="component" value="Unassembled WGS sequence"/>
</dbReference>
<evidence type="ECO:0000313" key="6">
    <source>
        <dbReference type="EMBL" id="KAK7301220.1"/>
    </source>
</evidence>
<dbReference type="EMBL" id="JAYKXN010000003">
    <property type="protein sequence ID" value="KAK7301220.1"/>
    <property type="molecule type" value="Genomic_DNA"/>
</dbReference>
<keyword evidence="2" id="KW-0240">DNA-directed RNA polymerase</keyword>
<dbReference type="GO" id="GO:0003899">
    <property type="term" value="F:DNA-directed RNA polymerase activity"/>
    <property type="evidence" value="ECO:0007669"/>
    <property type="project" value="UniProtKB-EC"/>
</dbReference>
<evidence type="ECO:0000256" key="2">
    <source>
        <dbReference type="ARBA" id="ARBA00022478"/>
    </source>
</evidence>
<proteinExistence type="predicted"/>
<accession>A0AAN9PJ03</accession>
<keyword evidence="4" id="KW-0548">Nucleotidyltransferase</keyword>
<dbReference type="PANTHER" id="PTHR19376:SF51">
    <property type="entry name" value="DNA-DIRECTED RNA POLYMERASE V SUBUNIT 1"/>
    <property type="match status" value="1"/>
</dbReference>
<dbReference type="AlphaFoldDB" id="A0AAN9PJ03"/>
<keyword evidence="7" id="KW-1185">Reference proteome</keyword>
<sequence length="186" mass="20769">MPPNCLSVPVVSDGVLVMSSDAMTILRKLLKMDEKSSRSCEPNFESYHVEPNDLQLMVDQYLQVRGTFKANTKPINKYAFHFHLKCCYDGDVYPSAEYGLLKVCFIHGLDPYEELVHSISTRGIIVRSSRGLSELRTLFKNLIAILRDVVICYEGTVKNVCSNSIIQFECGAQAGQTQSLSPVGEP</sequence>
<dbReference type="GO" id="GO:0000428">
    <property type="term" value="C:DNA-directed RNA polymerase complex"/>
    <property type="evidence" value="ECO:0007669"/>
    <property type="project" value="UniProtKB-KW"/>
</dbReference>
<name>A0AAN9PJ03_CLITE</name>
<dbReference type="SUPFAM" id="SSF64484">
    <property type="entry name" value="beta and beta-prime subunits of DNA dependent RNA-polymerase"/>
    <property type="match status" value="1"/>
</dbReference>
<comment type="caution">
    <text evidence="6">The sequence shown here is derived from an EMBL/GenBank/DDBJ whole genome shotgun (WGS) entry which is preliminary data.</text>
</comment>
<dbReference type="GO" id="GO:0006351">
    <property type="term" value="P:DNA-templated transcription"/>
    <property type="evidence" value="ECO:0007669"/>
    <property type="project" value="InterPro"/>
</dbReference>
<keyword evidence="5" id="KW-0804">Transcription</keyword>
<evidence type="ECO:0000256" key="5">
    <source>
        <dbReference type="ARBA" id="ARBA00023163"/>
    </source>
</evidence>
<protein>
    <recommendedName>
        <fullName evidence="1">DNA-directed RNA polymerase</fullName>
        <ecNumber evidence="1">2.7.7.6</ecNumber>
    </recommendedName>
</protein>
<dbReference type="EC" id="2.7.7.6" evidence="1"/>
<evidence type="ECO:0000256" key="3">
    <source>
        <dbReference type="ARBA" id="ARBA00022679"/>
    </source>
</evidence>
<evidence type="ECO:0000256" key="1">
    <source>
        <dbReference type="ARBA" id="ARBA00012418"/>
    </source>
</evidence>
<keyword evidence="3" id="KW-0808">Transferase</keyword>
<evidence type="ECO:0000313" key="7">
    <source>
        <dbReference type="Proteomes" id="UP001359559"/>
    </source>
</evidence>
<dbReference type="PANTHER" id="PTHR19376">
    <property type="entry name" value="DNA-DIRECTED RNA POLYMERASE"/>
    <property type="match status" value="1"/>
</dbReference>
<dbReference type="InterPro" id="IPR045867">
    <property type="entry name" value="DNA-dir_RpoC_beta_prime"/>
</dbReference>
<gene>
    <name evidence="6" type="ORF">RJT34_12081</name>
</gene>
<evidence type="ECO:0000256" key="4">
    <source>
        <dbReference type="ARBA" id="ARBA00022695"/>
    </source>
</evidence>
<organism evidence="6 7">
    <name type="scientific">Clitoria ternatea</name>
    <name type="common">Butterfly pea</name>
    <dbReference type="NCBI Taxonomy" id="43366"/>
    <lineage>
        <taxon>Eukaryota</taxon>
        <taxon>Viridiplantae</taxon>
        <taxon>Streptophyta</taxon>
        <taxon>Embryophyta</taxon>
        <taxon>Tracheophyta</taxon>
        <taxon>Spermatophyta</taxon>
        <taxon>Magnoliopsida</taxon>
        <taxon>eudicotyledons</taxon>
        <taxon>Gunneridae</taxon>
        <taxon>Pentapetalae</taxon>
        <taxon>rosids</taxon>
        <taxon>fabids</taxon>
        <taxon>Fabales</taxon>
        <taxon>Fabaceae</taxon>
        <taxon>Papilionoideae</taxon>
        <taxon>50 kb inversion clade</taxon>
        <taxon>NPAAA clade</taxon>
        <taxon>indigoferoid/millettioid clade</taxon>
        <taxon>Phaseoleae</taxon>
        <taxon>Clitoria</taxon>
    </lineage>
</organism>